<dbReference type="AlphaFoldDB" id="A0A4Z2IAG2"/>
<gene>
    <name evidence="2" type="ORF">EYF80_014762</name>
</gene>
<feature type="region of interest" description="Disordered" evidence="1">
    <location>
        <begin position="1"/>
        <end position="24"/>
    </location>
</feature>
<dbReference type="EMBL" id="SRLO01000108">
    <property type="protein sequence ID" value="TNN75016.1"/>
    <property type="molecule type" value="Genomic_DNA"/>
</dbReference>
<feature type="compositionally biased region" description="Polar residues" evidence="1">
    <location>
        <begin position="1"/>
        <end position="16"/>
    </location>
</feature>
<protein>
    <submittedName>
        <fullName evidence="2">Uncharacterized protein</fullName>
    </submittedName>
</protein>
<feature type="compositionally biased region" description="Basic and acidic residues" evidence="1">
    <location>
        <begin position="95"/>
        <end position="111"/>
    </location>
</feature>
<proteinExistence type="predicted"/>
<accession>A0A4Z2IAG2</accession>
<reference evidence="2 3" key="1">
    <citation type="submission" date="2019-03" db="EMBL/GenBank/DDBJ databases">
        <title>First draft genome of Liparis tanakae, snailfish: a comprehensive survey of snailfish specific genes.</title>
        <authorList>
            <person name="Kim W."/>
            <person name="Song I."/>
            <person name="Jeong J.-H."/>
            <person name="Kim D."/>
            <person name="Kim S."/>
            <person name="Ryu S."/>
            <person name="Song J.Y."/>
            <person name="Lee S.K."/>
        </authorList>
    </citation>
    <scope>NUCLEOTIDE SEQUENCE [LARGE SCALE GENOMIC DNA]</scope>
    <source>
        <tissue evidence="2">Muscle</tissue>
    </source>
</reference>
<evidence type="ECO:0000313" key="2">
    <source>
        <dbReference type="EMBL" id="TNN75016.1"/>
    </source>
</evidence>
<keyword evidence="3" id="KW-1185">Reference proteome</keyword>
<feature type="compositionally biased region" description="Polar residues" evidence="1">
    <location>
        <begin position="64"/>
        <end position="73"/>
    </location>
</feature>
<name>A0A4Z2IAG2_9TELE</name>
<evidence type="ECO:0000256" key="1">
    <source>
        <dbReference type="SAM" id="MobiDB-lite"/>
    </source>
</evidence>
<feature type="compositionally biased region" description="Low complexity" evidence="1">
    <location>
        <begin position="77"/>
        <end position="90"/>
    </location>
</feature>
<dbReference type="Proteomes" id="UP000314294">
    <property type="component" value="Unassembled WGS sequence"/>
</dbReference>
<feature type="compositionally biased region" description="Basic and acidic residues" evidence="1">
    <location>
        <begin position="43"/>
        <end position="54"/>
    </location>
</feature>
<feature type="region of interest" description="Disordered" evidence="1">
    <location>
        <begin position="43"/>
        <end position="127"/>
    </location>
</feature>
<sequence>MSLTPHTTVNTGTSGRSLRRTPRTHHYLPAWLGHEGYIRKENIGRPRVEEDRKSAQRCHGINVPNVSDLQSQKGPDELSSSSLSSLLMSEPLEECVERAKPGRPGDKRMDVRMSQSSLWKEMMRSSG</sequence>
<organism evidence="2 3">
    <name type="scientific">Liparis tanakae</name>
    <name type="common">Tanaka's snailfish</name>
    <dbReference type="NCBI Taxonomy" id="230148"/>
    <lineage>
        <taxon>Eukaryota</taxon>
        <taxon>Metazoa</taxon>
        <taxon>Chordata</taxon>
        <taxon>Craniata</taxon>
        <taxon>Vertebrata</taxon>
        <taxon>Euteleostomi</taxon>
        <taxon>Actinopterygii</taxon>
        <taxon>Neopterygii</taxon>
        <taxon>Teleostei</taxon>
        <taxon>Neoteleostei</taxon>
        <taxon>Acanthomorphata</taxon>
        <taxon>Eupercaria</taxon>
        <taxon>Perciformes</taxon>
        <taxon>Cottioidei</taxon>
        <taxon>Cottales</taxon>
        <taxon>Liparidae</taxon>
        <taxon>Liparis</taxon>
    </lineage>
</organism>
<evidence type="ECO:0000313" key="3">
    <source>
        <dbReference type="Proteomes" id="UP000314294"/>
    </source>
</evidence>
<comment type="caution">
    <text evidence="2">The sequence shown here is derived from an EMBL/GenBank/DDBJ whole genome shotgun (WGS) entry which is preliminary data.</text>
</comment>